<evidence type="ECO:0000313" key="5">
    <source>
        <dbReference type="Proteomes" id="UP000275024"/>
    </source>
</evidence>
<dbReference type="EMBL" id="RBDY01000018">
    <property type="protein sequence ID" value="RKN18666.1"/>
    <property type="molecule type" value="Genomic_DNA"/>
</dbReference>
<name>A0A3A9WF93_9ACTN</name>
<reference evidence="4 5" key="1">
    <citation type="submission" date="2018-09" db="EMBL/GenBank/DDBJ databases">
        <title>Streptomyces sp. nov. DS1-2, an endophytic actinomycete isolated from roots of Dendrobium scabrilingue.</title>
        <authorList>
            <person name="Kuncharoen N."/>
            <person name="Kudo T."/>
            <person name="Ohkuma M."/>
            <person name="Yuki M."/>
            <person name="Tanasupawat S."/>
        </authorList>
    </citation>
    <scope>NUCLEOTIDE SEQUENCE [LARGE SCALE GENOMIC DNA]</scope>
    <source>
        <strain evidence="2 5">AZ1-7</strain>
        <strain evidence="3 4">DS1-2</strain>
    </source>
</reference>
<feature type="signal peptide" evidence="1">
    <location>
        <begin position="1"/>
        <end position="31"/>
    </location>
</feature>
<accession>A0A3A9WF93</accession>
<keyword evidence="4" id="KW-1185">Reference proteome</keyword>
<dbReference type="AlphaFoldDB" id="A0A3A9WF93"/>
<protein>
    <submittedName>
        <fullName evidence="2">Extracellular solute-binding protein</fullName>
    </submittedName>
</protein>
<dbReference type="InterPro" id="IPR050490">
    <property type="entry name" value="Bact_solute-bd_prot1"/>
</dbReference>
<dbReference type="Proteomes" id="UP000268652">
    <property type="component" value="Unassembled WGS sequence"/>
</dbReference>
<dbReference type="EMBL" id="RBDX01000021">
    <property type="protein sequence ID" value="RKN06336.1"/>
    <property type="molecule type" value="Genomic_DNA"/>
</dbReference>
<evidence type="ECO:0000313" key="2">
    <source>
        <dbReference type="EMBL" id="RKN06336.1"/>
    </source>
</evidence>
<dbReference type="InterPro" id="IPR006059">
    <property type="entry name" value="SBP"/>
</dbReference>
<dbReference type="Pfam" id="PF01547">
    <property type="entry name" value="SBP_bac_1"/>
    <property type="match status" value="1"/>
</dbReference>
<organism evidence="2 5">
    <name type="scientific">Streptomyces radicis</name>
    <dbReference type="NCBI Taxonomy" id="1750517"/>
    <lineage>
        <taxon>Bacteria</taxon>
        <taxon>Bacillati</taxon>
        <taxon>Actinomycetota</taxon>
        <taxon>Actinomycetes</taxon>
        <taxon>Kitasatosporales</taxon>
        <taxon>Streptomycetaceae</taxon>
        <taxon>Streptomyces</taxon>
    </lineage>
</organism>
<feature type="chain" id="PRO_5017449863" evidence="1">
    <location>
        <begin position="32"/>
        <end position="442"/>
    </location>
</feature>
<proteinExistence type="predicted"/>
<dbReference type="PROSITE" id="PS51257">
    <property type="entry name" value="PROKAR_LIPOPROTEIN"/>
    <property type="match status" value="1"/>
</dbReference>
<gene>
    <name evidence="3" type="ORF">D7318_21725</name>
    <name evidence="2" type="ORF">D7319_22865</name>
</gene>
<evidence type="ECO:0000313" key="3">
    <source>
        <dbReference type="EMBL" id="RKN18666.1"/>
    </source>
</evidence>
<dbReference type="PANTHER" id="PTHR43649:SF11">
    <property type="entry name" value="ABC TRANSPORTER SUBSTRATE-BINDING PROTEIN YESO-RELATED"/>
    <property type="match status" value="1"/>
</dbReference>
<evidence type="ECO:0000313" key="4">
    <source>
        <dbReference type="Proteomes" id="UP000268652"/>
    </source>
</evidence>
<dbReference type="PANTHER" id="PTHR43649">
    <property type="entry name" value="ARABINOSE-BINDING PROTEIN-RELATED"/>
    <property type="match status" value="1"/>
</dbReference>
<comment type="caution">
    <text evidence="2">The sequence shown here is derived from an EMBL/GenBank/DDBJ whole genome shotgun (WGS) entry which is preliminary data.</text>
</comment>
<evidence type="ECO:0000256" key="1">
    <source>
        <dbReference type="SAM" id="SignalP"/>
    </source>
</evidence>
<dbReference type="Proteomes" id="UP000275024">
    <property type="component" value="Unassembled WGS sequence"/>
</dbReference>
<keyword evidence="1" id="KW-0732">Signal</keyword>
<dbReference type="Gene3D" id="3.40.190.10">
    <property type="entry name" value="Periplasmic binding protein-like II"/>
    <property type="match status" value="2"/>
</dbReference>
<dbReference type="SUPFAM" id="SSF53850">
    <property type="entry name" value="Periplasmic binding protein-like II"/>
    <property type="match status" value="1"/>
</dbReference>
<sequence length="442" mass="47921">MTMKRHTSRTVRAGVAAATAGVTLAACGVGADPVLHPELSDEDVTISMNWWGADARTQQTIEAIELFEEEYPNIDVEPQYADWTGYWDRLATTTAAGDMPDVSQFDQIYLSSYAERGALLDLATVNNILDVSDLDPNVLDTGRVDGDLYAVPTGATTNGILINTTLFEEYGVEIPDTTSWTWEDFERTSIELSEASDGEAHGLSPFGGDSFSLTVWARQHGGQVFDENGELALDPELLISYWQRTLDYIDSGAAPSASELSETLGLPLDQSGLVTGSTAMGFIPAGQFIAYQSAAPDFDYTLANWPVDADTEEGFQYLKPSMYWSAASTTEHPAEAALLIDFLSNDTRVAEIFGLDRGEPANPAFWDAVEPLLDEAGRESLAFTEAMSEEVGDTPPITPSGASDIEVLLNRYYQVIIFGQSSPEEATEDFFNELGDAINAAS</sequence>
<dbReference type="OrthoDB" id="7918484at2"/>